<dbReference type="GO" id="GO:0000793">
    <property type="term" value="C:condensed chromosome"/>
    <property type="evidence" value="ECO:0000318"/>
    <property type="project" value="GO_Central"/>
</dbReference>
<sequence>MNDITNQQLQLAEKYISTLADKEIIRRYYDVKNKLLSDSINTNRSIENASKSYSRSKIGRETAIDGESVSRSINSDDPNEPDSICLKLHEVQKKIITGQLLQVSTDPLEELETLKRVVQAKIQSLSLVRNKIRDENIRLTNDFKELSAQYNAKLSEVKENGNAEFQKIVDEETALNDKYSIVESELEDLREEYDSLKGENEEKIKNLTSISLQDCQSDNQLKKLAELIQTKRREVESLQKNIEKMQQDIEDKSKSLSKKKYGTDDEKLLEEVVHLTEQIDLVKSQNAQIELKLKKYPILVPETTSPIDIDEDEMARQILFNNVK</sequence>
<evidence type="ECO:0000313" key="2">
    <source>
        <dbReference type="EMBL" id="EAY20582.1"/>
    </source>
</evidence>
<reference evidence="2" key="2">
    <citation type="journal article" date="2007" name="Science">
        <title>Draft genome sequence of the sexually transmitted pathogen Trichomonas vaginalis.</title>
        <authorList>
            <person name="Carlton J.M."/>
            <person name="Hirt R.P."/>
            <person name="Silva J.C."/>
            <person name="Delcher A.L."/>
            <person name="Schatz M."/>
            <person name="Zhao Q."/>
            <person name="Wortman J.R."/>
            <person name="Bidwell S.L."/>
            <person name="Alsmark U.C.M."/>
            <person name="Besteiro S."/>
            <person name="Sicheritz-Ponten T."/>
            <person name="Noel C.J."/>
            <person name="Dacks J.B."/>
            <person name="Foster P.G."/>
            <person name="Simillion C."/>
            <person name="Van de Peer Y."/>
            <person name="Miranda-Saavedra D."/>
            <person name="Barton G.J."/>
            <person name="Westrop G.D."/>
            <person name="Mueller S."/>
            <person name="Dessi D."/>
            <person name="Fiori P.L."/>
            <person name="Ren Q."/>
            <person name="Paulsen I."/>
            <person name="Zhang H."/>
            <person name="Bastida-Corcuera F.D."/>
            <person name="Simoes-Barbosa A."/>
            <person name="Brown M.T."/>
            <person name="Hayes R.D."/>
            <person name="Mukherjee M."/>
            <person name="Okumura C.Y."/>
            <person name="Schneider R."/>
            <person name="Smith A.J."/>
            <person name="Vanacova S."/>
            <person name="Villalvazo M."/>
            <person name="Haas B.J."/>
            <person name="Pertea M."/>
            <person name="Feldblyum T.V."/>
            <person name="Utterback T.R."/>
            <person name="Shu C.L."/>
            <person name="Osoegawa K."/>
            <person name="de Jong P.J."/>
            <person name="Hrdy I."/>
            <person name="Horvathova L."/>
            <person name="Zubacova Z."/>
            <person name="Dolezal P."/>
            <person name="Malik S.B."/>
            <person name="Logsdon J.M. Jr."/>
            <person name="Henze K."/>
            <person name="Gupta A."/>
            <person name="Wang C.C."/>
            <person name="Dunne R.L."/>
            <person name="Upcroft J.A."/>
            <person name="Upcroft P."/>
            <person name="White O."/>
            <person name="Salzberg S.L."/>
            <person name="Tang P."/>
            <person name="Chiu C.-H."/>
            <person name="Lee Y.-S."/>
            <person name="Embley T.M."/>
            <person name="Coombs G.H."/>
            <person name="Mottram J.C."/>
            <person name="Tachezy J."/>
            <person name="Fraser-Liggett C.M."/>
            <person name="Johnson P.J."/>
        </authorList>
    </citation>
    <scope>NUCLEOTIDE SEQUENCE [LARGE SCALE GENOMIC DNA]</scope>
    <source>
        <strain evidence="2">G3</strain>
    </source>
</reference>
<keyword evidence="1" id="KW-0175">Coiled coil</keyword>
<keyword evidence="3" id="KW-1185">Reference proteome</keyword>
<dbReference type="GO" id="GO:0007076">
    <property type="term" value="P:mitotic chromosome condensation"/>
    <property type="evidence" value="ECO:0000318"/>
    <property type="project" value="GO_Central"/>
</dbReference>
<reference evidence="2" key="1">
    <citation type="submission" date="2006-10" db="EMBL/GenBank/DDBJ databases">
        <authorList>
            <person name="Amadeo P."/>
            <person name="Zhao Q."/>
            <person name="Wortman J."/>
            <person name="Fraser-Liggett C."/>
            <person name="Carlton J."/>
        </authorList>
    </citation>
    <scope>NUCLEOTIDE SEQUENCE</scope>
    <source>
        <strain evidence="2">G3</strain>
    </source>
</reference>
<dbReference type="RefSeq" id="XP_001581568.1">
    <property type="nucleotide sequence ID" value="XM_001581518.1"/>
</dbReference>
<organism evidence="2 3">
    <name type="scientific">Trichomonas vaginalis (strain ATCC PRA-98 / G3)</name>
    <dbReference type="NCBI Taxonomy" id="412133"/>
    <lineage>
        <taxon>Eukaryota</taxon>
        <taxon>Metamonada</taxon>
        <taxon>Parabasalia</taxon>
        <taxon>Trichomonadida</taxon>
        <taxon>Trichomonadidae</taxon>
        <taxon>Trichomonas</taxon>
    </lineage>
</organism>
<dbReference type="KEGG" id="tva:5466123"/>
<dbReference type="GO" id="GO:0000785">
    <property type="term" value="C:chromatin"/>
    <property type="evidence" value="ECO:0000318"/>
    <property type="project" value="GO_Central"/>
</dbReference>
<accession>A2DGI6</accession>
<evidence type="ECO:0000256" key="1">
    <source>
        <dbReference type="SAM" id="Coils"/>
    </source>
</evidence>
<gene>
    <name evidence="2" type="ORF">TVAG_239590</name>
</gene>
<name>A2DGI6_TRIV3</name>
<dbReference type="GO" id="GO:0000796">
    <property type="term" value="C:condensin complex"/>
    <property type="evidence" value="ECO:0000318"/>
    <property type="project" value="GO_Central"/>
</dbReference>
<dbReference type="VEuPathDB" id="TrichDB:TVAG_239590"/>
<proteinExistence type="predicted"/>
<dbReference type="InParanoid" id="A2DGI6"/>
<dbReference type="EMBL" id="DS113197">
    <property type="protein sequence ID" value="EAY20582.1"/>
    <property type="molecule type" value="Genomic_DNA"/>
</dbReference>
<protein>
    <submittedName>
        <fullName evidence="2">Uncharacterized protein</fullName>
    </submittedName>
</protein>
<dbReference type="SMR" id="A2DGI6"/>
<feature type="coiled-coil region" evidence="1">
    <location>
        <begin position="129"/>
        <end position="255"/>
    </location>
</feature>
<dbReference type="GO" id="GO:0003682">
    <property type="term" value="F:chromatin binding"/>
    <property type="evidence" value="ECO:0000318"/>
    <property type="project" value="GO_Central"/>
</dbReference>
<evidence type="ECO:0000313" key="3">
    <source>
        <dbReference type="Proteomes" id="UP000001542"/>
    </source>
</evidence>
<dbReference type="AlphaFoldDB" id="A2DGI6"/>
<dbReference type="VEuPathDB" id="TrichDB:TVAGG3_0965750"/>
<dbReference type="Proteomes" id="UP000001542">
    <property type="component" value="Unassembled WGS sequence"/>
</dbReference>